<dbReference type="GO" id="GO:1990904">
    <property type="term" value="C:ribonucleoprotein complex"/>
    <property type="evidence" value="ECO:0007669"/>
    <property type="project" value="UniProtKB-KW"/>
</dbReference>
<accession>A0AAJ0GKH0</accession>
<gene>
    <name evidence="6" type="ORF">B0T15DRAFT_315548</name>
</gene>
<feature type="domain" description="Ribosomal eL28/Mak16" evidence="5">
    <location>
        <begin position="8"/>
        <end position="126"/>
    </location>
</feature>
<feature type="region of interest" description="Disordered" evidence="4">
    <location>
        <begin position="129"/>
        <end position="153"/>
    </location>
</feature>
<reference evidence="6" key="2">
    <citation type="submission" date="2023-06" db="EMBL/GenBank/DDBJ databases">
        <authorList>
            <consortium name="Lawrence Berkeley National Laboratory"/>
            <person name="Mondo S.J."/>
            <person name="Hensen N."/>
            <person name="Bonometti L."/>
            <person name="Westerberg I."/>
            <person name="Brannstrom I.O."/>
            <person name="Guillou S."/>
            <person name="Cros-Aarteil S."/>
            <person name="Calhoun S."/>
            <person name="Haridas S."/>
            <person name="Kuo A."/>
            <person name="Pangilinan J."/>
            <person name="Riley R."/>
            <person name="Labutti K."/>
            <person name="Andreopoulos B."/>
            <person name="Lipzen A."/>
            <person name="Chen C."/>
            <person name="Yanf M."/>
            <person name="Daum C."/>
            <person name="Ng V."/>
            <person name="Clum A."/>
            <person name="Steindorff A."/>
            <person name="Ohm R."/>
            <person name="Martin F."/>
            <person name="Silar P."/>
            <person name="Natvig D."/>
            <person name="Lalanne C."/>
            <person name="Gautier V."/>
            <person name="Ament-Velasquez S.L."/>
            <person name="Kruys A."/>
            <person name="Hutchinson M.I."/>
            <person name="Powell A.J."/>
            <person name="Barry K."/>
            <person name="Miller A.N."/>
            <person name="Grigoriev I.V."/>
            <person name="Debuchy R."/>
            <person name="Gladieux P."/>
            <person name="Thoren M.H."/>
            <person name="Johannesson H."/>
        </authorList>
    </citation>
    <scope>NUCLEOTIDE SEQUENCE</scope>
    <source>
        <strain evidence="6">CBS 333.67</strain>
    </source>
</reference>
<evidence type="ECO:0000256" key="1">
    <source>
        <dbReference type="ARBA" id="ARBA00007926"/>
    </source>
</evidence>
<dbReference type="Gene3D" id="3.30.390.110">
    <property type="match status" value="1"/>
</dbReference>
<dbReference type="GO" id="GO:0006412">
    <property type="term" value="P:translation"/>
    <property type="evidence" value="ECO:0007669"/>
    <property type="project" value="InterPro"/>
</dbReference>
<evidence type="ECO:0000256" key="4">
    <source>
        <dbReference type="SAM" id="MobiDB-lite"/>
    </source>
</evidence>
<name>A0AAJ0GKH0_9PEZI</name>
<dbReference type="GO" id="GO:0003735">
    <property type="term" value="F:structural constituent of ribosome"/>
    <property type="evidence" value="ECO:0007669"/>
    <property type="project" value="InterPro"/>
</dbReference>
<evidence type="ECO:0000313" key="7">
    <source>
        <dbReference type="Proteomes" id="UP001273166"/>
    </source>
</evidence>
<evidence type="ECO:0000259" key="5">
    <source>
        <dbReference type="Pfam" id="PF01778"/>
    </source>
</evidence>
<keyword evidence="2" id="KW-0689">Ribosomal protein</keyword>
<keyword evidence="7" id="KW-1185">Reference proteome</keyword>
<dbReference type="Proteomes" id="UP001273166">
    <property type="component" value="Unassembled WGS sequence"/>
</dbReference>
<dbReference type="PANTHER" id="PTHR10544">
    <property type="entry name" value="60S RIBOSOMAL PROTEIN L28"/>
    <property type="match status" value="1"/>
</dbReference>
<feature type="compositionally biased region" description="Low complexity" evidence="4">
    <location>
        <begin position="142"/>
        <end position="153"/>
    </location>
</feature>
<dbReference type="InterPro" id="IPR002672">
    <property type="entry name" value="Ribosomal_eL28"/>
</dbReference>
<protein>
    <submittedName>
        <fullName evidence="6">Ribosomal L28e protein family-domain-containing protein</fullName>
    </submittedName>
</protein>
<dbReference type="GeneID" id="87882812"/>
<evidence type="ECO:0000256" key="3">
    <source>
        <dbReference type="ARBA" id="ARBA00023274"/>
    </source>
</evidence>
<dbReference type="GO" id="GO:0005840">
    <property type="term" value="C:ribosome"/>
    <property type="evidence" value="ECO:0007669"/>
    <property type="project" value="UniProtKB-KW"/>
</dbReference>
<evidence type="ECO:0000313" key="6">
    <source>
        <dbReference type="EMBL" id="KAK3301560.1"/>
    </source>
</evidence>
<reference evidence="6" key="1">
    <citation type="journal article" date="2023" name="Mol. Phylogenet. Evol.">
        <title>Genome-scale phylogeny and comparative genomics of the fungal order Sordariales.</title>
        <authorList>
            <person name="Hensen N."/>
            <person name="Bonometti L."/>
            <person name="Westerberg I."/>
            <person name="Brannstrom I.O."/>
            <person name="Guillou S."/>
            <person name="Cros-Aarteil S."/>
            <person name="Calhoun S."/>
            <person name="Haridas S."/>
            <person name="Kuo A."/>
            <person name="Mondo S."/>
            <person name="Pangilinan J."/>
            <person name="Riley R."/>
            <person name="LaButti K."/>
            <person name="Andreopoulos B."/>
            <person name="Lipzen A."/>
            <person name="Chen C."/>
            <person name="Yan M."/>
            <person name="Daum C."/>
            <person name="Ng V."/>
            <person name="Clum A."/>
            <person name="Steindorff A."/>
            <person name="Ohm R.A."/>
            <person name="Martin F."/>
            <person name="Silar P."/>
            <person name="Natvig D.O."/>
            <person name="Lalanne C."/>
            <person name="Gautier V."/>
            <person name="Ament-Velasquez S.L."/>
            <person name="Kruys A."/>
            <person name="Hutchinson M.I."/>
            <person name="Powell A.J."/>
            <person name="Barry K."/>
            <person name="Miller A.N."/>
            <person name="Grigoriev I.V."/>
            <person name="Debuchy R."/>
            <person name="Gladieux P."/>
            <person name="Hiltunen Thoren M."/>
            <person name="Johannesson H."/>
        </authorList>
    </citation>
    <scope>NUCLEOTIDE SEQUENCE</scope>
    <source>
        <strain evidence="6">CBS 333.67</strain>
    </source>
</reference>
<proteinExistence type="inferred from homology"/>
<organism evidence="6 7">
    <name type="scientific">Chaetomium strumarium</name>
    <dbReference type="NCBI Taxonomy" id="1170767"/>
    <lineage>
        <taxon>Eukaryota</taxon>
        <taxon>Fungi</taxon>
        <taxon>Dikarya</taxon>
        <taxon>Ascomycota</taxon>
        <taxon>Pezizomycotina</taxon>
        <taxon>Sordariomycetes</taxon>
        <taxon>Sordariomycetidae</taxon>
        <taxon>Sordariales</taxon>
        <taxon>Chaetomiaceae</taxon>
        <taxon>Chaetomium</taxon>
    </lineage>
</organism>
<keyword evidence="3" id="KW-0687">Ribonucleoprotein</keyword>
<comment type="similarity">
    <text evidence="1">Belongs to the eukaryotic ribosomal protein eL28 family.</text>
</comment>
<sequence length="153" mass="16497">MSNVSADLIWEITRSQNAYLVKRKTGGAPQLSRDPLNLTNVHSRKFAGFVNDKALGIVPGEKGGIQVISKKPASANKPAAGLYTVTYGANKSTRKTYKAVANQVAKNSYRPDLRQAAVARASAIRRAQSLRIKPEPERKLRGAAARKAAAAKQ</sequence>
<evidence type="ECO:0000256" key="2">
    <source>
        <dbReference type="ARBA" id="ARBA00022980"/>
    </source>
</evidence>
<dbReference type="RefSeq" id="XP_062717340.1">
    <property type="nucleotide sequence ID" value="XM_062863983.1"/>
</dbReference>
<dbReference type="Pfam" id="PF01778">
    <property type="entry name" value="Ribosomal_L28e"/>
    <property type="match status" value="1"/>
</dbReference>
<dbReference type="AlphaFoldDB" id="A0AAJ0GKH0"/>
<comment type="caution">
    <text evidence="6">The sequence shown here is derived from an EMBL/GenBank/DDBJ whole genome shotgun (WGS) entry which is preliminary data.</text>
</comment>
<dbReference type="InterPro" id="IPR029004">
    <property type="entry name" value="Ribosomal_eL28/Mak16"/>
</dbReference>
<dbReference type="FunFam" id="3.30.390.110:FF:000002">
    <property type="entry name" value="60S ribosomal protein L28"/>
    <property type="match status" value="1"/>
</dbReference>
<dbReference type="EMBL" id="JAUDZG010000008">
    <property type="protein sequence ID" value="KAK3301560.1"/>
    <property type="molecule type" value="Genomic_DNA"/>
</dbReference>